<dbReference type="Pfam" id="PF12171">
    <property type="entry name" value="zf-C2H2_jaz"/>
    <property type="match status" value="1"/>
</dbReference>
<keyword evidence="11" id="KW-1185">Reference proteome</keyword>
<reference evidence="11" key="2">
    <citation type="submission" date="2015-01" db="EMBL/GenBank/DDBJ databases">
        <title>Evolutionary Origins and Diversification of the Mycorrhizal Mutualists.</title>
        <authorList>
            <consortium name="DOE Joint Genome Institute"/>
            <consortium name="Mycorrhizal Genomics Consortium"/>
            <person name="Kohler A."/>
            <person name="Kuo A."/>
            <person name="Nagy L.G."/>
            <person name="Floudas D."/>
            <person name="Copeland A."/>
            <person name="Barry K.W."/>
            <person name="Cichocki N."/>
            <person name="Veneault-Fourrey C."/>
            <person name="LaButti K."/>
            <person name="Lindquist E.A."/>
            <person name="Lipzen A."/>
            <person name="Lundell T."/>
            <person name="Morin E."/>
            <person name="Murat C."/>
            <person name="Riley R."/>
            <person name="Ohm R."/>
            <person name="Sun H."/>
            <person name="Tunlid A."/>
            <person name="Henrissat B."/>
            <person name="Grigoriev I.V."/>
            <person name="Hibbett D.S."/>
            <person name="Martin F."/>
        </authorList>
    </citation>
    <scope>NUCLEOTIDE SEQUENCE [LARGE SCALE GENOMIC DNA]</scope>
    <source>
        <strain evidence="11">Marx 270</strain>
    </source>
</reference>
<dbReference type="PROSITE" id="PS50157">
    <property type="entry name" value="ZINC_FINGER_C2H2_2"/>
    <property type="match status" value="3"/>
</dbReference>
<dbReference type="HOGENOM" id="CLU_075838_1_1_1"/>
<keyword evidence="5" id="KW-0805">Transcription regulation</keyword>
<dbReference type="STRING" id="870435.A0A0C3PGE5"/>
<dbReference type="AlphaFoldDB" id="A0A0C3PGE5"/>
<evidence type="ECO:0000313" key="11">
    <source>
        <dbReference type="Proteomes" id="UP000054217"/>
    </source>
</evidence>
<evidence type="ECO:0000256" key="5">
    <source>
        <dbReference type="ARBA" id="ARBA00023015"/>
    </source>
</evidence>
<dbReference type="SMART" id="SM00355">
    <property type="entry name" value="ZnF_C2H2"/>
    <property type="match status" value="8"/>
</dbReference>
<keyword evidence="2" id="KW-0479">Metal-binding</keyword>
<proteinExistence type="predicted"/>
<accession>A0A0C3PGE5</accession>
<keyword evidence="4" id="KW-0862">Zinc</keyword>
<feature type="domain" description="C2H2-type" evidence="9">
    <location>
        <begin position="104"/>
        <end position="133"/>
    </location>
</feature>
<evidence type="ECO:0000256" key="7">
    <source>
        <dbReference type="ARBA" id="ARBA00023242"/>
    </source>
</evidence>
<organism evidence="10 11">
    <name type="scientific">Pisolithus tinctorius Marx 270</name>
    <dbReference type="NCBI Taxonomy" id="870435"/>
    <lineage>
        <taxon>Eukaryota</taxon>
        <taxon>Fungi</taxon>
        <taxon>Dikarya</taxon>
        <taxon>Basidiomycota</taxon>
        <taxon>Agaricomycotina</taxon>
        <taxon>Agaricomycetes</taxon>
        <taxon>Agaricomycetidae</taxon>
        <taxon>Boletales</taxon>
        <taxon>Sclerodermatineae</taxon>
        <taxon>Pisolithaceae</taxon>
        <taxon>Pisolithus</taxon>
    </lineage>
</organism>
<feature type="domain" description="C2H2-type" evidence="9">
    <location>
        <begin position="78"/>
        <end position="101"/>
    </location>
</feature>
<evidence type="ECO:0000256" key="4">
    <source>
        <dbReference type="ARBA" id="ARBA00022833"/>
    </source>
</evidence>
<dbReference type="SUPFAM" id="SSF57667">
    <property type="entry name" value="beta-beta-alpha zinc fingers"/>
    <property type="match status" value="2"/>
</dbReference>
<dbReference type="EMBL" id="KN831961">
    <property type="protein sequence ID" value="KIO07024.1"/>
    <property type="molecule type" value="Genomic_DNA"/>
</dbReference>
<keyword evidence="7" id="KW-0539">Nucleus</keyword>
<dbReference type="InParanoid" id="A0A0C3PGE5"/>
<evidence type="ECO:0000256" key="2">
    <source>
        <dbReference type="ARBA" id="ARBA00022723"/>
    </source>
</evidence>
<dbReference type="InterPro" id="IPR036236">
    <property type="entry name" value="Znf_C2H2_sf"/>
</dbReference>
<dbReference type="GO" id="GO:0005634">
    <property type="term" value="C:nucleus"/>
    <property type="evidence" value="ECO:0007669"/>
    <property type="project" value="UniProtKB-SubCell"/>
</dbReference>
<dbReference type="InterPro" id="IPR051061">
    <property type="entry name" value="Zinc_finger_trans_reg"/>
</dbReference>
<gene>
    <name evidence="10" type="ORF">M404DRAFT_14954</name>
</gene>
<evidence type="ECO:0000259" key="9">
    <source>
        <dbReference type="PROSITE" id="PS50157"/>
    </source>
</evidence>
<protein>
    <recommendedName>
        <fullName evidence="9">C2H2-type domain-containing protein</fullName>
    </recommendedName>
</protein>
<evidence type="ECO:0000313" key="10">
    <source>
        <dbReference type="EMBL" id="KIO07024.1"/>
    </source>
</evidence>
<dbReference type="Gene3D" id="3.30.160.60">
    <property type="entry name" value="Classic Zinc Finger"/>
    <property type="match status" value="3"/>
</dbReference>
<feature type="domain" description="C2H2-type" evidence="9">
    <location>
        <begin position="2"/>
        <end position="27"/>
    </location>
</feature>
<reference evidence="10 11" key="1">
    <citation type="submission" date="2014-04" db="EMBL/GenBank/DDBJ databases">
        <authorList>
            <consortium name="DOE Joint Genome Institute"/>
            <person name="Kuo A."/>
            <person name="Kohler A."/>
            <person name="Costa M.D."/>
            <person name="Nagy L.G."/>
            <person name="Floudas D."/>
            <person name="Copeland A."/>
            <person name="Barry K.W."/>
            <person name="Cichocki N."/>
            <person name="Veneault-Fourrey C."/>
            <person name="LaButti K."/>
            <person name="Lindquist E.A."/>
            <person name="Lipzen A."/>
            <person name="Lundell T."/>
            <person name="Morin E."/>
            <person name="Murat C."/>
            <person name="Sun H."/>
            <person name="Tunlid A."/>
            <person name="Henrissat B."/>
            <person name="Grigoriev I.V."/>
            <person name="Hibbett D.S."/>
            <person name="Martin F."/>
            <person name="Nordberg H.P."/>
            <person name="Cantor M.N."/>
            <person name="Hua S.X."/>
        </authorList>
    </citation>
    <scope>NUCLEOTIDE SEQUENCE [LARGE SCALE GENOMIC DNA]</scope>
    <source>
        <strain evidence="10 11">Marx 270</strain>
    </source>
</reference>
<dbReference type="InterPro" id="IPR013087">
    <property type="entry name" value="Znf_C2H2_type"/>
</dbReference>
<comment type="subcellular location">
    <subcellularLocation>
        <location evidence="1">Nucleus</location>
    </subcellularLocation>
</comment>
<dbReference type="Pfam" id="PF00096">
    <property type="entry name" value="zf-C2H2"/>
    <property type="match status" value="1"/>
</dbReference>
<sequence>MVDCERCERGFPHQSAYLQHIRDSRSHNLCDDCGIDFSSWRGLKEHWVQSPDHDYCQYCDEHFSGWSDLIDHYRNDHDYCETCNRIFKNENGLHEHNRQSHKDRYCVSCRRIFRSENNLNSHLKSSIHKPKDVKCPFYGCDMAFVSKSALILHLESGSCQSGVNRQKVNQYVRQMDRNNAITNPSRLLTGGGDTTVDYIASERSWNGQAYECVLCHSRFAALLDLNRHLASPRHQDKIYKCPLSSCGIHFRTLSALCQHVESERCGIMKFQVVRHTLDNMLSGIGRIGYY</sequence>
<keyword evidence="6" id="KW-0804">Transcription</keyword>
<name>A0A0C3PGE5_PISTI</name>
<dbReference type="Pfam" id="PF12874">
    <property type="entry name" value="zf-met"/>
    <property type="match status" value="1"/>
</dbReference>
<dbReference type="PROSITE" id="PS00028">
    <property type="entry name" value="ZINC_FINGER_C2H2_1"/>
    <property type="match status" value="3"/>
</dbReference>
<dbReference type="PANTHER" id="PTHR46179:SF13">
    <property type="entry name" value="C2H2-TYPE DOMAIN-CONTAINING PROTEIN"/>
    <property type="match status" value="1"/>
</dbReference>
<keyword evidence="3 8" id="KW-0863">Zinc-finger</keyword>
<evidence type="ECO:0000256" key="6">
    <source>
        <dbReference type="ARBA" id="ARBA00023163"/>
    </source>
</evidence>
<dbReference type="InterPro" id="IPR022755">
    <property type="entry name" value="Znf_C2H2_jaz"/>
</dbReference>
<evidence type="ECO:0000256" key="1">
    <source>
        <dbReference type="ARBA" id="ARBA00004123"/>
    </source>
</evidence>
<dbReference type="OrthoDB" id="6077919at2759"/>
<dbReference type="Proteomes" id="UP000054217">
    <property type="component" value="Unassembled WGS sequence"/>
</dbReference>
<dbReference type="GO" id="GO:0006357">
    <property type="term" value="P:regulation of transcription by RNA polymerase II"/>
    <property type="evidence" value="ECO:0007669"/>
    <property type="project" value="TreeGrafter"/>
</dbReference>
<evidence type="ECO:0000256" key="3">
    <source>
        <dbReference type="ARBA" id="ARBA00022771"/>
    </source>
</evidence>
<dbReference type="GO" id="GO:0008270">
    <property type="term" value="F:zinc ion binding"/>
    <property type="evidence" value="ECO:0007669"/>
    <property type="project" value="UniProtKB-KW"/>
</dbReference>
<dbReference type="PANTHER" id="PTHR46179">
    <property type="entry name" value="ZINC FINGER PROTEIN"/>
    <property type="match status" value="1"/>
</dbReference>
<evidence type="ECO:0000256" key="8">
    <source>
        <dbReference type="PROSITE-ProRule" id="PRU00042"/>
    </source>
</evidence>